<dbReference type="EMBL" id="PSZM01000040">
    <property type="protein sequence ID" value="PQL91522.1"/>
    <property type="molecule type" value="Genomic_DNA"/>
</dbReference>
<dbReference type="GO" id="GO:0030968">
    <property type="term" value="P:endoplasmic reticulum unfolded protein response"/>
    <property type="evidence" value="ECO:0007669"/>
    <property type="project" value="TreeGrafter"/>
</dbReference>
<dbReference type="GO" id="GO:0000030">
    <property type="term" value="F:mannosyltransferase activity"/>
    <property type="evidence" value="ECO:0007669"/>
    <property type="project" value="TreeGrafter"/>
</dbReference>
<keyword evidence="2 3" id="KW-0802">TPR repeat</keyword>
<sequence length="451" mass="50751">MTLFSILSFGQEKEIKEAFNSFENGNKAQAQTLIQQVDPVVLEKAQALEPDVYAKFLYIKGSTLLENGKNLEAAQTFSILSAYEQGPVYSLKNKSNKQKAFTLSKQEANNLQAQGFSGLKETKSGTNFLQKVLPVIEQKRQTIANQATEEYNAKNYAGSGDDFLEAHYLTKAAGSNDEIYMYYAAISYHAAKNNAKALELYKELINTGYTGKKTLYTAIQNGVRVGLTEQQYNLFKSTPNSGFSDFKTEETPSVEAEIYSYAIAILSADKKYDEALTIAEKGLVKFPGDKNLNSQIGELYYQTGQTDKYINQLKSAVQKDPNDYISLFNLGVIYSKDPKTYDLAKSYYNKVISIKPDYAVAYLNLASLSLSPDKEIVEKMKALGANKADQQKYDVLLSQRKNMFKEALPYIEKAYEFDKKDIEIIQVLKEAYRVLGMRDKLDEIRKAENAL</sequence>
<accession>A0A2S8AAE3</accession>
<dbReference type="PANTHER" id="PTHR44227:SF3">
    <property type="entry name" value="PROTEIN O-MANNOSYL-TRANSFERASE TMTC4"/>
    <property type="match status" value="1"/>
</dbReference>
<keyword evidence="5" id="KW-1185">Reference proteome</keyword>
<protein>
    <submittedName>
        <fullName evidence="4">Uncharacterized protein</fullName>
    </submittedName>
</protein>
<evidence type="ECO:0000256" key="3">
    <source>
        <dbReference type="PROSITE-ProRule" id="PRU00339"/>
    </source>
</evidence>
<dbReference type="InterPro" id="IPR019734">
    <property type="entry name" value="TPR_rpt"/>
</dbReference>
<proteinExistence type="predicted"/>
<evidence type="ECO:0000256" key="1">
    <source>
        <dbReference type="ARBA" id="ARBA00022737"/>
    </source>
</evidence>
<dbReference type="Pfam" id="PF13174">
    <property type="entry name" value="TPR_6"/>
    <property type="match status" value="2"/>
</dbReference>
<dbReference type="SMART" id="SM00028">
    <property type="entry name" value="TPR"/>
    <property type="match status" value="4"/>
</dbReference>
<dbReference type="GO" id="GO:0035269">
    <property type="term" value="P:protein O-linked glycosylation via mannose"/>
    <property type="evidence" value="ECO:0007669"/>
    <property type="project" value="TreeGrafter"/>
</dbReference>
<organism evidence="4 5">
    <name type="scientific">Apibacter adventoris</name>
    <dbReference type="NCBI Taxonomy" id="1679466"/>
    <lineage>
        <taxon>Bacteria</taxon>
        <taxon>Pseudomonadati</taxon>
        <taxon>Bacteroidota</taxon>
        <taxon>Flavobacteriia</taxon>
        <taxon>Flavobacteriales</taxon>
        <taxon>Weeksellaceae</taxon>
        <taxon>Apibacter</taxon>
    </lineage>
</organism>
<dbReference type="InterPro" id="IPR011990">
    <property type="entry name" value="TPR-like_helical_dom_sf"/>
</dbReference>
<evidence type="ECO:0000313" key="4">
    <source>
        <dbReference type="EMBL" id="PQL91522.1"/>
    </source>
</evidence>
<reference evidence="4 5" key="1">
    <citation type="submission" date="2018-02" db="EMBL/GenBank/DDBJ databases">
        <title>Genome sequences of Apibacter spp., gut symbionts of Asian honey bees.</title>
        <authorList>
            <person name="Kwong W.K."/>
            <person name="Steele M.I."/>
            <person name="Moran N.A."/>
        </authorList>
    </citation>
    <scope>NUCLEOTIDE SEQUENCE [LARGE SCALE GENOMIC DNA]</scope>
    <source>
        <strain evidence="5">wkB301</strain>
    </source>
</reference>
<dbReference type="InterPro" id="IPR052346">
    <property type="entry name" value="O-mannosyl-transferase_TMTC"/>
</dbReference>
<gene>
    <name evidence="4" type="ORF">C4S77_06835</name>
</gene>
<dbReference type="PANTHER" id="PTHR44227">
    <property type="match status" value="1"/>
</dbReference>
<feature type="repeat" description="TPR" evidence="3">
    <location>
        <begin position="290"/>
        <end position="323"/>
    </location>
</feature>
<comment type="caution">
    <text evidence="4">The sequence shown here is derived from an EMBL/GenBank/DDBJ whole genome shotgun (WGS) entry which is preliminary data.</text>
</comment>
<dbReference type="Proteomes" id="UP000238042">
    <property type="component" value="Unassembled WGS sequence"/>
</dbReference>
<evidence type="ECO:0000256" key="2">
    <source>
        <dbReference type="ARBA" id="ARBA00022803"/>
    </source>
</evidence>
<dbReference type="SUPFAM" id="SSF48452">
    <property type="entry name" value="TPR-like"/>
    <property type="match status" value="1"/>
</dbReference>
<keyword evidence="1" id="KW-0677">Repeat</keyword>
<dbReference type="AlphaFoldDB" id="A0A2S8AAE3"/>
<dbReference type="Gene3D" id="1.25.40.10">
    <property type="entry name" value="Tetratricopeptide repeat domain"/>
    <property type="match status" value="1"/>
</dbReference>
<evidence type="ECO:0000313" key="5">
    <source>
        <dbReference type="Proteomes" id="UP000238042"/>
    </source>
</evidence>
<name>A0A2S8AAE3_9FLAO</name>
<dbReference type="PROSITE" id="PS50005">
    <property type="entry name" value="TPR"/>
    <property type="match status" value="1"/>
</dbReference>